<dbReference type="Proteomes" id="UP000576087">
    <property type="component" value="Unassembled WGS sequence"/>
</dbReference>
<evidence type="ECO:0000256" key="6">
    <source>
        <dbReference type="ARBA" id="ARBA00022989"/>
    </source>
</evidence>
<dbReference type="GO" id="GO:0033214">
    <property type="term" value="P:siderophore-iron import into cell"/>
    <property type="evidence" value="ECO:0007669"/>
    <property type="project" value="TreeGrafter"/>
</dbReference>
<evidence type="ECO:0000313" key="14">
    <source>
        <dbReference type="Proteomes" id="UP000576087"/>
    </source>
</evidence>
<dbReference type="EMBL" id="JACIGY010000009">
    <property type="protein sequence ID" value="MBB4414377.1"/>
    <property type="molecule type" value="Genomic_DNA"/>
</dbReference>
<dbReference type="Gene3D" id="1.10.3470.10">
    <property type="entry name" value="ABC transporter involved in vitamin B12 uptake, BtuC"/>
    <property type="match status" value="1"/>
</dbReference>
<dbReference type="Proteomes" id="UP000520770">
    <property type="component" value="Unassembled WGS sequence"/>
</dbReference>
<evidence type="ECO:0000313" key="12">
    <source>
        <dbReference type="Proteomes" id="UP000520770"/>
    </source>
</evidence>
<dbReference type="Pfam" id="PF01032">
    <property type="entry name" value="FecCD"/>
    <property type="match status" value="1"/>
</dbReference>
<feature type="transmembrane region" description="Helical" evidence="8">
    <location>
        <begin position="273"/>
        <end position="295"/>
    </location>
</feature>
<dbReference type="CDD" id="cd06550">
    <property type="entry name" value="TM_ABC_iron-siderophores_like"/>
    <property type="match status" value="1"/>
</dbReference>
<keyword evidence="6 8" id="KW-1133">Transmembrane helix</keyword>
<feature type="transmembrane region" description="Helical" evidence="8">
    <location>
        <begin position="81"/>
        <end position="102"/>
    </location>
</feature>
<dbReference type="RefSeq" id="WP_246436429.1">
    <property type="nucleotide sequence ID" value="NZ_JACIGW010000008.1"/>
</dbReference>
<comment type="subcellular location">
    <subcellularLocation>
        <location evidence="1">Cell membrane</location>
        <topology evidence="1">Multi-pass membrane protein</topology>
    </subcellularLocation>
</comment>
<dbReference type="InterPro" id="IPR000522">
    <property type="entry name" value="ABC_transptr_permease_BtuC"/>
</dbReference>
<keyword evidence="13" id="KW-1185">Reference proteome</keyword>
<feature type="transmembrane region" description="Helical" evidence="8">
    <location>
        <begin position="141"/>
        <end position="165"/>
    </location>
</feature>
<evidence type="ECO:0000313" key="13">
    <source>
        <dbReference type="Proteomes" id="UP000524535"/>
    </source>
</evidence>
<reference evidence="12 13" key="1">
    <citation type="submission" date="2020-08" db="EMBL/GenBank/DDBJ databases">
        <title>Genomic Encyclopedia of Type Strains, Phase IV (KMG-V): Genome sequencing to study the core and pangenomes of soil and plant-associated prokaryotes.</title>
        <authorList>
            <person name="Whitman W."/>
        </authorList>
    </citation>
    <scope>NUCLEOTIDE SEQUENCE [LARGE SCALE GENOMIC DNA]</scope>
    <source>
        <strain evidence="10 13">SEMIA 444</strain>
        <strain evidence="9 12">SEMIA 448</strain>
        <strain evidence="11 14">SEMIA 452</strain>
    </source>
</reference>
<name>A0A7W6WS28_9HYPH</name>
<keyword evidence="3" id="KW-0813">Transport</keyword>
<organism evidence="9 12">
    <name type="scientific">Aliirhizobium cellulosilyticum</name>
    <dbReference type="NCBI Taxonomy" id="393664"/>
    <lineage>
        <taxon>Bacteria</taxon>
        <taxon>Pseudomonadati</taxon>
        <taxon>Pseudomonadota</taxon>
        <taxon>Alphaproteobacteria</taxon>
        <taxon>Hyphomicrobiales</taxon>
        <taxon>Rhizobiaceae</taxon>
        <taxon>Aliirhizobium</taxon>
    </lineage>
</organism>
<dbReference type="GO" id="GO:0022857">
    <property type="term" value="F:transmembrane transporter activity"/>
    <property type="evidence" value="ECO:0007669"/>
    <property type="project" value="InterPro"/>
</dbReference>
<feature type="transmembrane region" description="Helical" evidence="8">
    <location>
        <begin position="301"/>
        <end position="319"/>
    </location>
</feature>
<dbReference type="AlphaFoldDB" id="A0A7W6WS28"/>
<comment type="caution">
    <text evidence="9">The sequence shown here is derived from an EMBL/GenBank/DDBJ whole genome shotgun (WGS) entry which is preliminary data.</text>
</comment>
<feature type="transmembrane region" description="Helical" evidence="8">
    <location>
        <begin position="108"/>
        <end position="129"/>
    </location>
</feature>
<evidence type="ECO:0000256" key="5">
    <source>
        <dbReference type="ARBA" id="ARBA00022692"/>
    </source>
</evidence>
<protein>
    <submittedName>
        <fullName evidence="9">Iron complex transport system permease protein</fullName>
    </submittedName>
</protein>
<feature type="transmembrane region" description="Helical" evidence="8">
    <location>
        <begin position="51"/>
        <end position="69"/>
    </location>
</feature>
<dbReference type="SUPFAM" id="SSF81345">
    <property type="entry name" value="ABC transporter involved in vitamin B12 uptake, BtuC"/>
    <property type="match status" value="1"/>
</dbReference>
<feature type="transmembrane region" description="Helical" evidence="8">
    <location>
        <begin position="218"/>
        <end position="241"/>
    </location>
</feature>
<dbReference type="FunFam" id="1.10.3470.10:FF:000001">
    <property type="entry name" value="Vitamin B12 ABC transporter permease BtuC"/>
    <property type="match status" value="1"/>
</dbReference>
<dbReference type="GO" id="GO:0005886">
    <property type="term" value="C:plasma membrane"/>
    <property type="evidence" value="ECO:0007669"/>
    <property type="project" value="UniProtKB-SubCell"/>
</dbReference>
<evidence type="ECO:0000313" key="10">
    <source>
        <dbReference type="EMBL" id="MBB4414377.1"/>
    </source>
</evidence>
<feature type="transmembrane region" description="Helical" evidence="8">
    <location>
        <begin position="185"/>
        <end position="206"/>
    </location>
</feature>
<comment type="similarity">
    <text evidence="2">Belongs to the binding-protein-dependent transport system permease family. FecCD subfamily.</text>
</comment>
<dbReference type="Proteomes" id="UP000524535">
    <property type="component" value="Unassembled WGS sequence"/>
</dbReference>
<dbReference type="EMBL" id="JACIGW010000008">
    <property type="protein sequence ID" value="MBB4351047.1"/>
    <property type="molecule type" value="Genomic_DNA"/>
</dbReference>
<feature type="transmembrane region" description="Helical" evidence="8">
    <location>
        <begin position="247"/>
        <end position="266"/>
    </location>
</feature>
<dbReference type="PANTHER" id="PTHR30472:SF1">
    <property type="entry name" value="FE(3+) DICITRATE TRANSPORT SYSTEM PERMEASE PROTEIN FECC-RELATED"/>
    <property type="match status" value="1"/>
</dbReference>
<evidence type="ECO:0000313" key="9">
    <source>
        <dbReference type="EMBL" id="MBB4351047.1"/>
    </source>
</evidence>
<evidence type="ECO:0000313" key="11">
    <source>
        <dbReference type="EMBL" id="MBB4448993.1"/>
    </source>
</evidence>
<dbReference type="EMBL" id="JACIHM010000009">
    <property type="protein sequence ID" value="MBB4448993.1"/>
    <property type="molecule type" value="Genomic_DNA"/>
</dbReference>
<evidence type="ECO:0000256" key="4">
    <source>
        <dbReference type="ARBA" id="ARBA00022475"/>
    </source>
</evidence>
<evidence type="ECO:0000256" key="8">
    <source>
        <dbReference type="SAM" id="Phobius"/>
    </source>
</evidence>
<evidence type="ECO:0000256" key="7">
    <source>
        <dbReference type="ARBA" id="ARBA00023136"/>
    </source>
</evidence>
<gene>
    <name evidence="10" type="ORF">GGE31_004919</name>
    <name evidence="9" type="ORF">GGE33_004825</name>
    <name evidence="11" type="ORF">GGE35_004843</name>
</gene>
<proteinExistence type="inferred from homology"/>
<accession>A0A7W6WS28</accession>
<keyword evidence="4" id="KW-1003">Cell membrane</keyword>
<evidence type="ECO:0000256" key="2">
    <source>
        <dbReference type="ARBA" id="ARBA00007935"/>
    </source>
</evidence>
<dbReference type="PANTHER" id="PTHR30472">
    <property type="entry name" value="FERRIC ENTEROBACTIN TRANSPORT SYSTEM PERMEASE PROTEIN"/>
    <property type="match status" value="1"/>
</dbReference>
<evidence type="ECO:0000256" key="3">
    <source>
        <dbReference type="ARBA" id="ARBA00022448"/>
    </source>
</evidence>
<dbReference type="InterPro" id="IPR037294">
    <property type="entry name" value="ABC_BtuC-like"/>
</dbReference>
<keyword evidence="7 8" id="KW-0472">Membrane</keyword>
<keyword evidence="5 8" id="KW-0812">Transmembrane</keyword>
<sequence>MLAFLSIAMVVIISLSLGPRYIPVVTLIDIFRSGDGSSTASFIVLDSRLPRTLLGLICGAALGVAGALMQAVTRNPLADPGILGVNAGAAFSMTLAAGLFGVQAIDAYIWAAFAGAVVVSLLVFLLAGGNKPGSSAAASPIRLVLAGVAVSAVLAGIGSSITLINPQAFDVMRVWAVGSLAGRDMHVVAAIAPFIAAGLAVALLVAPSLNAISLGEDLARSVGANIALTYSLSVVAVTLLAGATTAAIGPIGFVGLMVPHAVRWLVGPDQRKIILLTLIAGPVLLLAADVLGRLILRPGELEAGIVSAFVGAPVLILLARRKQARGL</sequence>
<evidence type="ECO:0000256" key="1">
    <source>
        <dbReference type="ARBA" id="ARBA00004651"/>
    </source>
</evidence>